<dbReference type="Pfam" id="PF12796">
    <property type="entry name" value="Ank_2"/>
    <property type="match status" value="2"/>
</dbReference>
<dbReference type="PROSITE" id="PS50297">
    <property type="entry name" value="ANK_REP_REGION"/>
    <property type="match status" value="5"/>
</dbReference>
<dbReference type="InterPro" id="IPR029058">
    <property type="entry name" value="AB_hydrolase_fold"/>
</dbReference>
<dbReference type="InterPro" id="IPR051165">
    <property type="entry name" value="Multifunctional_ANK_Repeat"/>
</dbReference>
<organism evidence="4 5">
    <name type="scientific">Alectoria fallacina</name>
    <dbReference type="NCBI Taxonomy" id="1903189"/>
    <lineage>
        <taxon>Eukaryota</taxon>
        <taxon>Fungi</taxon>
        <taxon>Dikarya</taxon>
        <taxon>Ascomycota</taxon>
        <taxon>Pezizomycotina</taxon>
        <taxon>Lecanoromycetes</taxon>
        <taxon>OSLEUM clade</taxon>
        <taxon>Lecanoromycetidae</taxon>
        <taxon>Lecanorales</taxon>
        <taxon>Lecanorineae</taxon>
        <taxon>Parmeliaceae</taxon>
        <taxon>Alectoria</taxon>
    </lineage>
</organism>
<evidence type="ECO:0008006" key="6">
    <source>
        <dbReference type="Google" id="ProtNLM"/>
    </source>
</evidence>
<name>A0A8H3IY16_9LECA</name>
<feature type="repeat" description="ANK" evidence="3">
    <location>
        <begin position="631"/>
        <end position="663"/>
    </location>
</feature>
<evidence type="ECO:0000313" key="4">
    <source>
        <dbReference type="EMBL" id="CAF9933215.1"/>
    </source>
</evidence>
<evidence type="ECO:0000256" key="1">
    <source>
        <dbReference type="ARBA" id="ARBA00022737"/>
    </source>
</evidence>
<feature type="repeat" description="ANK" evidence="3">
    <location>
        <begin position="664"/>
        <end position="696"/>
    </location>
</feature>
<dbReference type="Gene3D" id="1.25.40.20">
    <property type="entry name" value="Ankyrin repeat-containing domain"/>
    <property type="match status" value="2"/>
</dbReference>
<keyword evidence="1" id="KW-0677">Repeat</keyword>
<comment type="caution">
    <text evidence="4">The sequence shown here is derived from an EMBL/GenBank/DDBJ whole genome shotgun (WGS) entry which is preliminary data.</text>
</comment>
<keyword evidence="2 3" id="KW-0040">ANK repeat</keyword>
<reference evidence="4" key="1">
    <citation type="submission" date="2021-03" db="EMBL/GenBank/DDBJ databases">
        <authorList>
            <person name="Tagirdzhanova G."/>
        </authorList>
    </citation>
    <scope>NUCLEOTIDE SEQUENCE</scope>
</reference>
<feature type="repeat" description="ANK" evidence="3">
    <location>
        <begin position="464"/>
        <end position="497"/>
    </location>
</feature>
<dbReference type="OrthoDB" id="5086500at2759"/>
<dbReference type="InterPro" id="IPR036770">
    <property type="entry name" value="Ankyrin_rpt-contain_sf"/>
</dbReference>
<dbReference type="SUPFAM" id="SSF48403">
    <property type="entry name" value="Ankyrin repeat"/>
    <property type="match status" value="1"/>
</dbReference>
<dbReference type="SMART" id="SM00248">
    <property type="entry name" value="ANK"/>
    <property type="match status" value="8"/>
</dbReference>
<sequence length="735" mass="81212">MAASTRHKPLVYRLEEITTVESKENLLLLFPPKFRDRMTVTSLSPSINLNRRTSTATISFLPLSEEPFPTPSDLDICVDKDFYGFTPLYTPEGHIEVDIIAITGLAGHAFGSWSTATQRMWLRDFLPRDIPQARILLYGYDSRIVNSQSRSILADFSSNFIVKFNAMRAQSLSENRPVIFIGHSLGCLMIKEVLIDLGSYFDHRRASIRPTVRSVIFFGAPHRGLEITAMQSMVQGTPSEDLIRELRMRSPTLERLNDGFRRVFEDVDILTIFEMEPTASLRMGESNAWERNGPPVMMVEKDSAILYWSKETRIGLNQDHSRIAKVDRGQNGCYDDICHFLQQSLISTDKASTMPIVNTRALPRSALPSSTGKANIMPTVKARSLDSPALPASSKSELDIGRELCEVIKKGRSQNARDLVRLVEKGSLANLNGNPLSLAVQHCPELVSTLLDAGADLSARGEGTGSQAIHIAGQYAKNPDTVQLLFNAGADVNARADADWVPLHYAACYNNNLQIVHVLIDAVNAHSNYGLTPLHFAARYNQKPEILQALIDAGATVNAHSNYGLTPLHFAAEYNQKPEICQALIDAGATVNALNKDEATPLLIAAQFSSSEGVIRVLIKAGGEVEATNVHGYSPLVLSISNENPEICCELLTAGAYPNQKDKDGYTALYWAIRKGEKVVTRRLLEFGADPRAISRWAVAPKNLHFDEEVPPATRNEIRDLINKATRRAEGRAQV</sequence>
<evidence type="ECO:0000256" key="3">
    <source>
        <dbReference type="PROSITE-ProRule" id="PRU00023"/>
    </source>
</evidence>
<gene>
    <name evidence="4" type="ORF">ALECFALPRED_005507</name>
</gene>
<feature type="repeat" description="ANK" evidence="3">
    <location>
        <begin position="529"/>
        <end position="562"/>
    </location>
</feature>
<protein>
    <recommendedName>
        <fullName evidence="6">DUF676 domain-containing protein</fullName>
    </recommendedName>
</protein>
<dbReference type="Proteomes" id="UP000664203">
    <property type="component" value="Unassembled WGS sequence"/>
</dbReference>
<evidence type="ECO:0000313" key="5">
    <source>
        <dbReference type="Proteomes" id="UP000664203"/>
    </source>
</evidence>
<dbReference type="SUPFAM" id="SSF53474">
    <property type="entry name" value="alpha/beta-Hydrolases"/>
    <property type="match status" value="1"/>
</dbReference>
<feature type="repeat" description="ANK" evidence="3">
    <location>
        <begin position="563"/>
        <end position="596"/>
    </location>
</feature>
<dbReference type="AlphaFoldDB" id="A0A8H3IY16"/>
<feature type="repeat" description="ANK" evidence="3">
    <location>
        <begin position="597"/>
        <end position="630"/>
    </location>
</feature>
<dbReference type="PROSITE" id="PS50088">
    <property type="entry name" value="ANK_REPEAT"/>
    <property type="match status" value="6"/>
</dbReference>
<accession>A0A8H3IY16</accession>
<keyword evidence="5" id="KW-1185">Reference proteome</keyword>
<dbReference type="PANTHER" id="PTHR24123:SF33">
    <property type="entry name" value="PROTEIN HOS4"/>
    <property type="match status" value="1"/>
</dbReference>
<evidence type="ECO:0000256" key="2">
    <source>
        <dbReference type="ARBA" id="ARBA00023043"/>
    </source>
</evidence>
<dbReference type="EMBL" id="CAJPDR010000349">
    <property type="protein sequence ID" value="CAF9933215.1"/>
    <property type="molecule type" value="Genomic_DNA"/>
</dbReference>
<dbReference type="Gene3D" id="3.40.50.1820">
    <property type="entry name" value="alpha/beta hydrolase"/>
    <property type="match status" value="1"/>
</dbReference>
<proteinExistence type="predicted"/>
<dbReference type="InterPro" id="IPR002110">
    <property type="entry name" value="Ankyrin_rpt"/>
</dbReference>
<dbReference type="PANTHER" id="PTHR24123">
    <property type="entry name" value="ANKYRIN REPEAT-CONTAINING"/>
    <property type="match status" value="1"/>
</dbReference>